<evidence type="ECO:0000313" key="1">
    <source>
        <dbReference type="EMBL" id="MTF37558.1"/>
    </source>
</evidence>
<accession>A0A844GS26</accession>
<protein>
    <submittedName>
        <fullName evidence="1">Uncharacterized protein</fullName>
    </submittedName>
</protein>
<dbReference type="EMBL" id="WMIA01000001">
    <property type="protein sequence ID" value="MTF37558.1"/>
    <property type="molecule type" value="Genomic_DNA"/>
</dbReference>
<dbReference type="RefSeq" id="WP_155082465.1">
    <property type="nucleotide sequence ID" value="NZ_WMIA01000001.1"/>
</dbReference>
<evidence type="ECO:0000313" key="2">
    <source>
        <dbReference type="Proteomes" id="UP000437131"/>
    </source>
</evidence>
<name>A0A844GS26_9CHRO</name>
<proteinExistence type="predicted"/>
<reference evidence="1 2" key="1">
    <citation type="submission" date="2019-11" db="EMBL/GenBank/DDBJ databases">
        <title>Isolation of a new High Light Tolerant Cyanobacteria.</title>
        <authorList>
            <person name="Dobson Z."/>
            <person name="Vaughn N."/>
            <person name="Vaughn M."/>
            <person name="Fromme P."/>
            <person name="Mazor Y."/>
        </authorList>
    </citation>
    <scope>NUCLEOTIDE SEQUENCE [LARGE SCALE GENOMIC DNA]</scope>
    <source>
        <strain evidence="1 2">0216</strain>
    </source>
</reference>
<sequence length="134" mass="15374">MRLIKKAVEDYIDAIASLPSSCCKLPGAEKCCGNCPCYKIRVNQVRRTLMIKKLERIGLADKNWDYYKVWEQIIGLSNEMDELALFVCDTKEATLQTEDAIIRYLSSIIKKGKNMIKTVEQLQINREKAEKLIA</sequence>
<organism evidence="1 2">
    <name type="scientific">Cyanobacterium aponinum 0216</name>
    <dbReference type="NCBI Taxonomy" id="2676140"/>
    <lineage>
        <taxon>Bacteria</taxon>
        <taxon>Bacillati</taxon>
        <taxon>Cyanobacteriota</taxon>
        <taxon>Cyanophyceae</taxon>
        <taxon>Oscillatoriophycideae</taxon>
        <taxon>Chroococcales</taxon>
        <taxon>Geminocystaceae</taxon>
        <taxon>Cyanobacterium</taxon>
    </lineage>
</organism>
<comment type="caution">
    <text evidence="1">The sequence shown here is derived from an EMBL/GenBank/DDBJ whole genome shotgun (WGS) entry which is preliminary data.</text>
</comment>
<dbReference type="AlphaFoldDB" id="A0A844GS26"/>
<dbReference type="Proteomes" id="UP000437131">
    <property type="component" value="Unassembled WGS sequence"/>
</dbReference>
<gene>
    <name evidence="1" type="ORF">GGC33_01225</name>
</gene>